<name>A0ABT6F883_9BACT</name>
<proteinExistence type="predicted"/>
<dbReference type="RefSeq" id="WP_277859930.1">
    <property type="nucleotide sequence ID" value="NZ_JARRAG010000001.1"/>
</dbReference>
<sequence length="181" mass="19562">MSRTPTIRDLEPPPVVVLHERSGAWARQLRPRFQREPVRWFETRSTADLLAAISAATTPIIVIEAGPDPIPALRDLAAVLARGSSPLVLLLDAEGRPEVAAVARELGASLAEPGRATPPQVAAWLARWLALAAKAIRAEGWSRPSPADPAREPTAWIEEQIAAAARIEPESDEDFPPARES</sequence>
<evidence type="ECO:0008006" key="3">
    <source>
        <dbReference type="Google" id="ProtNLM"/>
    </source>
</evidence>
<protein>
    <recommendedName>
        <fullName evidence="3">Response regulatory domain-containing protein</fullName>
    </recommendedName>
</protein>
<evidence type="ECO:0000313" key="2">
    <source>
        <dbReference type="Proteomes" id="UP001216907"/>
    </source>
</evidence>
<gene>
    <name evidence="1" type="ORF">PZE19_07360</name>
</gene>
<dbReference type="EMBL" id="JARRAG010000001">
    <property type="protein sequence ID" value="MDG3003580.1"/>
    <property type="molecule type" value="Genomic_DNA"/>
</dbReference>
<reference evidence="1 2" key="1">
    <citation type="submission" date="2023-03" db="EMBL/GenBank/DDBJ databases">
        <title>Paludisphaera mucosa sp. nov. a novel planctomycete from northern fen.</title>
        <authorList>
            <person name="Ivanova A."/>
        </authorList>
    </citation>
    <scope>NUCLEOTIDE SEQUENCE [LARGE SCALE GENOMIC DNA]</scope>
    <source>
        <strain evidence="1 2">Pla2</strain>
    </source>
</reference>
<evidence type="ECO:0000313" key="1">
    <source>
        <dbReference type="EMBL" id="MDG3003580.1"/>
    </source>
</evidence>
<organism evidence="1 2">
    <name type="scientific">Paludisphaera mucosa</name>
    <dbReference type="NCBI Taxonomy" id="3030827"/>
    <lineage>
        <taxon>Bacteria</taxon>
        <taxon>Pseudomonadati</taxon>
        <taxon>Planctomycetota</taxon>
        <taxon>Planctomycetia</taxon>
        <taxon>Isosphaerales</taxon>
        <taxon>Isosphaeraceae</taxon>
        <taxon>Paludisphaera</taxon>
    </lineage>
</organism>
<keyword evidence="2" id="KW-1185">Reference proteome</keyword>
<accession>A0ABT6F883</accession>
<comment type="caution">
    <text evidence="1">The sequence shown here is derived from an EMBL/GenBank/DDBJ whole genome shotgun (WGS) entry which is preliminary data.</text>
</comment>
<dbReference type="Proteomes" id="UP001216907">
    <property type="component" value="Unassembled WGS sequence"/>
</dbReference>